<keyword evidence="1" id="KW-0472">Membrane</keyword>
<dbReference type="RefSeq" id="WP_004568151.1">
    <property type="nucleotide sequence ID" value="NZ_CP011309.1"/>
</dbReference>
<dbReference type="AlphaFoldDB" id="A0A0F6Z526"/>
<evidence type="ECO:0000256" key="1">
    <source>
        <dbReference type="SAM" id="Phobius"/>
    </source>
</evidence>
<feature type="transmembrane region" description="Helical" evidence="1">
    <location>
        <begin position="42"/>
        <end position="62"/>
    </location>
</feature>
<gene>
    <name evidence="2" type="ORF">YH66_05510</name>
</gene>
<evidence type="ECO:0000313" key="2">
    <source>
        <dbReference type="EMBL" id="AKF27047.1"/>
    </source>
</evidence>
<dbReference type="EMBL" id="CP011309">
    <property type="protein sequence ID" value="AKF27047.1"/>
    <property type="molecule type" value="Genomic_DNA"/>
</dbReference>
<keyword evidence="3" id="KW-1185">Reference proteome</keyword>
<keyword evidence="1" id="KW-1133">Transmembrane helix</keyword>
<name>A0A0F6Z526_9CORY</name>
<reference evidence="2 3" key="1">
    <citation type="submission" date="2015-04" db="EMBL/GenBank/DDBJ databases">
        <title>Complete Genome Sequence of Brevibacterium flavum ATCC 15168.</title>
        <authorList>
            <person name="Ahn J."/>
            <person name="Park G."/>
            <person name="Jeon W."/>
            <person name="Jang Y."/>
            <person name="Jang M."/>
            <person name="Lee H."/>
            <person name="Lee H."/>
        </authorList>
    </citation>
    <scope>NUCLEOTIDE SEQUENCE [LARGE SCALE GENOMIC DNA]</scope>
    <source>
        <strain evidence="2 3">ATCC 15168</strain>
    </source>
</reference>
<sequence length="106" mass="11683">MIDLSPVFNTAAGVYNDTNAIILAQQQQGGPLGPEFGKASPVGLLLIVAMLVAILVLGWAFHRRWSRMNRRRIFAERNGLDPFDIEGVRKAMAEAGLNEKSKKSFL</sequence>
<accession>A0A0F6Z526</accession>
<protein>
    <submittedName>
        <fullName evidence="2">Membrane protein</fullName>
    </submittedName>
</protein>
<evidence type="ECO:0000313" key="3">
    <source>
        <dbReference type="Proteomes" id="UP000034037"/>
    </source>
</evidence>
<keyword evidence="1" id="KW-0812">Transmembrane</keyword>
<dbReference type="PATRIC" id="fig|92706.3.peg.1141"/>
<dbReference type="HOGENOM" id="CLU_170931_0_0_11"/>
<organism evidence="2 3">
    <name type="scientific">[Brevibacterium] flavum</name>
    <dbReference type="NCBI Taxonomy" id="92706"/>
    <lineage>
        <taxon>Bacteria</taxon>
        <taxon>Bacillati</taxon>
        <taxon>Actinomycetota</taxon>
        <taxon>Actinomycetes</taxon>
        <taxon>Mycobacteriales</taxon>
        <taxon>Corynebacteriaceae</taxon>
        <taxon>Corynebacterium</taxon>
    </lineage>
</organism>
<proteinExistence type="predicted"/>
<dbReference type="Proteomes" id="UP000034037">
    <property type="component" value="Chromosome"/>
</dbReference>